<dbReference type="GO" id="GO:0051754">
    <property type="term" value="P:meiotic sister chromatid cohesion, centromeric"/>
    <property type="evidence" value="ECO:0007669"/>
    <property type="project" value="TreeGrafter"/>
</dbReference>
<comment type="subcellular location">
    <subcellularLocation>
        <location evidence="1">Chromosome</location>
        <location evidence="1">Centromere</location>
        <location evidence="1">Kinetochore</location>
    </subcellularLocation>
</comment>
<evidence type="ECO:0000259" key="5">
    <source>
        <dbReference type="PROSITE" id="PS50011"/>
    </source>
</evidence>
<dbReference type="GO" id="GO:0004672">
    <property type="term" value="F:protein kinase activity"/>
    <property type="evidence" value="ECO:0007669"/>
    <property type="project" value="InterPro"/>
</dbReference>
<dbReference type="GO" id="GO:0005634">
    <property type="term" value="C:nucleus"/>
    <property type="evidence" value="ECO:0007669"/>
    <property type="project" value="TreeGrafter"/>
</dbReference>
<organism evidence="6 7">
    <name type="scientific">Eleutherodactylus coqui</name>
    <name type="common">Puerto Rican coqui</name>
    <dbReference type="NCBI Taxonomy" id="57060"/>
    <lineage>
        <taxon>Eukaryota</taxon>
        <taxon>Metazoa</taxon>
        <taxon>Chordata</taxon>
        <taxon>Craniata</taxon>
        <taxon>Vertebrata</taxon>
        <taxon>Euteleostomi</taxon>
        <taxon>Amphibia</taxon>
        <taxon>Batrachia</taxon>
        <taxon>Anura</taxon>
        <taxon>Neobatrachia</taxon>
        <taxon>Hyloidea</taxon>
        <taxon>Eleutherodactylidae</taxon>
        <taxon>Eleutherodactylinae</taxon>
        <taxon>Eleutherodactylus</taxon>
        <taxon>Eleutherodactylus</taxon>
    </lineage>
</organism>
<dbReference type="AlphaFoldDB" id="A0A8J6FAJ2"/>
<dbReference type="PANTHER" id="PTHR14030:SF26">
    <property type="entry name" value="MITOTIC CHECKPOINT SERINE_THREONINE-PROTEIN KINASE BUB1"/>
    <property type="match status" value="1"/>
</dbReference>
<dbReference type="GO" id="GO:0007094">
    <property type="term" value="P:mitotic spindle assembly checkpoint signaling"/>
    <property type="evidence" value="ECO:0007669"/>
    <property type="project" value="InterPro"/>
</dbReference>
<keyword evidence="3" id="KW-0995">Kinetochore</keyword>
<evidence type="ECO:0000313" key="7">
    <source>
        <dbReference type="Proteomes" id="UP000770717"/>
    </source>
</evidence>
<dbReference type="InterPro" id="IPR000719">
    <property type="entry name" value="Prot_kinase_dom"/>
</dbReference>
<gene>
    <name evidence="6" type="ORF">GDO78_009791</name>
</gene>
<keyword evidence="2" id="KW-0158">Chromosome</keyword>
<evidence type="ECO:0000313" key="6">
    <source>
        <dbReference type="EMBL" id="KAG9484074.1"/>
    </source>
</evidence>
<accession>A0A8J6FAJ2</accession>
<dbReference type="Pfam" id="PF00069">
    <property type="entry name" value="Pkinase"/>
    <property type="match status" value="1"/>
</dbReference>
<evidence type="ECO:0000256" key="1">
    <source>
        <dbReference type="ARBA" id="ARBA00004629"/>
    </source>
</evidence>
<dbReference type="SUPFAM" id="SSF56112">
    <property type="entry name" value="Protein kinase-like (PK-like)"/>
    <property type="match status" value="1"/>
</dbReference>
<dbReference type="EMBL" id="WNTK01000005">
    <property type="protein sequence ID" value="KAG9484074.1"/>
    <property type="molecule type" value="Genomic_DNA"/>
</dbReference>
<name>A0A8J6FAJ2_ELECQ</name>
<evidence type="ECO:0000256" key="4">
    <source>
        <dbReference type="ARBA" id="ARBA00023328"/>
    </source>
</evidence>
<protein>
    <recommendedName>
        <fullName evidence="5">Protein kinase domain-containing protein</fullName>
    </recommendedName>
</protein>
<evidence type="ECO:0000256" key="2">
    <source>
        <dbReference type="ARBA" id="ARBA00022454"/>
    </source>
</evidence>
<feature type="domain" description="Protein kinase" evidence="5">
    <location>
        <begin position="1"/>
        <end position="199"/>
    </location>
</feature>
<dbReference type="PANTHER" id="PTHR14030">
    <property type="entry name" value="MITOTIC CHECKPOINT SERINE/THREONINE-PROTEIN KINASE BUB1"/>
    <property type="match status" value="1"/>
</dbReference>
<dbReference type="Gene3D" id="1.10.510.10">
    <property type="entry name" value="Transferase(Phosphotransferase) domain 1"/>
    <property type="match status" value="1"/>
</dbReference>
<proteinExistence type="predicted"/>
<keyword evidence="7" id="KW-1185">Reference proteome</keyword>
<dbReference type="GO" id="GO:0000776">
    <property type="term" value="C:kinetochore"/>
    <property type="evidence" value="ECO:0007669"/>
    <property type="project" value="UniProtKB-KW"/>
</dbReference>
<dbReference type="PROSITE" id="PS50011">
    <property type="entry name" value="PROTEIN_KINASE_DOM"/>
    <property type="match status" value="1"/>
</dbReference>
<reference evidence="6" key="1">
    <citation type="thesis" date="2020" institute="ProQuest LLC" country="789 East Eisenhower Parkway, Ann Arbor, MI, USA">
        <title>Comparative Genomics and Chromosome Evolution.</title>
        <authorList>
            <person name="Mudd A.B."/>
        </authorList>
    </citation>
    <scope>NUCLEOTIDE SEQUENCE</scope>
    <source>
        <strain evidence="6">HN-11 Male</strain>
        <tissue evidence="6">Kidney and liver</tissue>
    </source>
</reference>
<dbReference type="Proteomes" id="UP000770717">
    <property type="component" value="Unassembled WGS sequence"/>
</dbReference>
<sequence>MPVPLVMYFAINILYMIEQLHNIGIIHGDIKPDNFVLAGKFVENHSCNLDFLSHGLALIDLGQSIDMTLFPKGTVFTGKCETSGFQCVEMLSNKPWTYQTDYFGVAGTVYCMLFGSYMKVCEECGAWKTGGNFRRLPNKELWEDFFHTLLNIPDCHSPSPLKHLREKLTVEFQRTYIRKIQSMCRRLIVLLLENKPSKK</sequence>
<dbReference type="OrthoDB" id="248495at2759"/>
<keyword evidence="4" id="KW-0137">Centromere</keyword>
<dbReference type="PROSITE" id="PS00108">
    <property type="entry name" value="PROTEIN_KINASE_ST"/>
    <property type="match status" value="1"/>
</dbReference>
<dbReference type="InterPro" id="IPR011009">
    <property type="entry name" value="Kinase-like_dom_sf"/>
</dbReference>
<dbReference type="GO" id="GO:0005524">
    <property type="term" value="F:ATP binding"/>
    <property type="evidence" value="ECO:0007669"/>
    <property type="project" value="InterPro"/>
</dbReference>
<dbReference type="InterPro" id="IPR015661">
    <property type="entry name" value="Bub1/Mad3"/>
</dbReference>
<comment type="caution">
    <text evidence="6">The sequence shown here is derived from an EMBL/GenBank/DDBJ whole genome shotgun (WGS) entry which is preliminary data.</text>
</comment>
<dbReference type="InterPro" id="IPR008271">
    <property type="entry name" value="Ser/Thr_kinase_AS"/>
</dbReference>
<evidence type="ECO:0000256" key="3">
    <source>
        <dbReference type="ARBA" id="ARBA00022838"/>
    </source>
</evidence>